<dbReference type="InterPro" id="IPR027417">
    <property type="entry name" value="P-loop_NTPase"/>
</dbReference>
<evidence type="ECO:0000313" key="17">
    <source>
        <dbReference type="EMBL" id="PLR89407.1"/>
    </source>
</evidence>
<gene>
    <name evidence="16" type="primary">flhF</name>
    <name evidence="16" type="ORF">CU635_07940</name>
    <name evidence="17" type="ORF">CVD25_21140</name>
</gene>
<evidence type="ECO:0000256" key="10">
    <source>
        <dbReference type="ARBA" id="ARBA00023136"/>
    </source>
</evidence>
<dbReference type="GO" id="GO:0005886">
    <property type="term" value="C:plasma membrane"/>
    <property type="evidence" value="ECO:0007669"/>
    <property type="project" value="UniProtKB-SubCell"/>
</dbReference>
<evidence type="ECO:0000256" key="11">
    <source>
        <dbReference type="ARBA" id="ARBA00023225"/>
    </source>
</evidence>
<evidence type="ECO:0000256" key="2">
    <source>
        <dbReference type="ARBA" id="ARBA00008531"/>
    </source>
</evidence>
<evidence type="ECO:0000256" key="14">
    <source>
        <dbReference type="SAM" id="MobiDB-lite"/>
    </source>
</evidence>
<dbReference type="SMART" id="SM00962">
    <property type="entry name" value="SRP54"/>
    <property type="match status" value="1"/>
</dbReference>
<dbReference type="InterPro" id="IPR047040">
    <property type="entry name" value="FlhF__GTPase_dom"/>
</dbReference>
<keyword evidence="16" id="KW-0966">Cell projection</keyword>
<dbReference type="SUPFAM" id="SSF52540">
    <property type="entry name" value="P-loop containing nucleoside triphosphate hydrolases"/>
    <property type="match status" value="1"/>
</dbReference>
<proteinExistence type="inferred from homology"/>
<keyword evidence="7" id="KW-1005">Bacterial flagellum biogenesis</keyword>
<evidence type="ECO:0000256" key="7">
    <source>
        <dbReference type="ARBA" id="ARBA00022795"/>
    </source>
</evidence>
<comment type="subcellular location">
    <subcellularLocation>
        <location evidence="1">Cell membrane</location>
        <topology evidence="1">Peripheral membrane protein</topology>
        <orientation evidence="1">Cytoplasmic side</orientation>
    </subcellularLocation>
</comment>
<sequence length="395" mass="43692">MKVKKYIAPSMPEAMKAIRAELGSEAVILNSKMIQTGGIFGFFKKKNIEVIAAVDPAAKTAQVPVIKEKQKNVPVKPEQSGRADSPFNKVYTGKGSDPEAKAPPELAREINELRSLISSVRFGGSDNAVSYPEPVLNAQKLMSGQGISTEIQKDILSVLVSNWYTGGATADDQEVFAWLKAELMKRISSLQFGGITFTKKYVNVVGPTGVGKTTTLAKMAADCILAHNKKVAFITTDTYRIAAIEQLKTYAKILNVPIEVCYNFDDFQKAASQFADYDTVLIDTAGRNFRNRQYVEDLKAVVDFEKEIETFLVLSLTSKQEDMEEIYKQFSLIHIDKLIFTKTDETSSYGAMINMIDKHSTGIAFLTYGQNVPDDMKHATAEVIVNTVLGVERHE</sequence>
<dbReference type="InterPro" id="IPR000897">
    <property type="entry name" value="SRP54_GTPase_dom"/>
</dbReference>
<dbReference type="Gene3D" id="3.40.50.300">
    <property type="entry name" value="P-loop containing nucleotide triphosphate hydrolases"/>
    <property type="match status" value="1"/>
</dbReference>
<dbReference type="AlphaFoldDB" id="A0A2N5GP56"/>
<dbReference type="GO" id="GO:0003924">
    <property type="term" value="F:GTPase activity"/>
    <property type="evidence" value="ECO:0007669"/>
    <property type="project" value="UniProtKB-UniRule"/>
</dbReference>
<keyword evidence="5" id="KW-1003">Cell membrane</keyword>
<keyword evidence="6" id="KW-0547">Nucleotide-binding</keyword>
<comment type="similarity">
    <text evidence="2">Belongs to the GTP-binding SRP family.</text>
</comment>
<keyword evidence="19" id="KW-1185">Reference proteome</keyword>
<evidence type="ECO:0000256" key="4">
    <source>
        <dbReference type="ARBA" id="ARBA00022448"/>
    </source>
</evidence>
<dbReference type="GO" id="GO:0005525">
    <property type="term" value="F:GTP binding"/>
    <property type="evidence" value="ECO:0007669"/>
    <property type="project" value="UniProtKB-UniRule"/>
</dbReference>
<dbReference type="PANTHER" id="PTHR43134">
    <property type="entry name" value="SIGNAL RECOGNITION PARTICLE RECEPTOR SUBUNIT ALPHA"/>
    <property type="match status" value="1"/>
</dbReference>
<evidence type="ECO:0000259" key="15">
    <source>
        <dbReference type="SMART" id="SM00962"/>
    </source>
</evidence>
<dbReference type="Proteomes" id="UP000235114">
    <property type="component" value="Unassembled WGS sequence"/>
</dbReference>
<keyword evidence="8" id="KW-0653">Protein transport</keyword>
<name>A0A2N5GP56_9BACI</name>
<dbReference type="Pfam" id="PF00448">
    <property type="entry name" value="SRP54"/>
    <property type="match status" value="1"/>
</dbReference>
<accession>A0A2N5GP56</accession>
<keyword evidence="4" id="KW-0813">Transport</keyword>
<dbReference type="CDD" id="cd17873">
    <property type="entry name" value="FlhF"/>
    <property type="match status" value="1"/>
</dbReference>
<evidence type="ECO:0000313" key="16">
    <source>
        <dbReference type="EMBL" id="PLR84229.1"/>
    </source>
</evidence>
<dbReference type="GO" id="GO:0015031">
    <property type="term" value="P:protein transport"/>
    <property type="evidence" value="ECO:0007669"/>
    <property type="project" value="UniProtKB-KW"/>
</dbReference>
<organism evidence="16 18">
    <name type="scientific">Bacillus canaveralius</name>
    <dbReference type="NCBI Taxonomy" id="1403243"/>
    <lineage>
        <taxon>Bacteria</taxon>
        <taxon>Bacillati</taxon>
        <taxon>Bacillota</taxon>
        <taxon>Bacilli</taxon>
        <taxon>Bacillales</taxon>
        <taxon>Bacillaceae</taxon>
        <taxon>Bacillus</taxon>
    </lineage>
</organism>
<dbReference type="NCBIfam" id="TIGR03499">
    <property type="entry name" value="FlhF"/>
    <property type="match status" value="1"/>
</dbReference>
<feature type="region of interest" description="Disordered" evidence="14">
    <location>
        <begin position="70"/>
        <end position="102"/>
    </location>
</feature>
<evidence type="ECO:0000256" key="9">
    <source>
        <dbReference type="ARBA" id="ARBA00023134"/>
    </source>
</evidence>
<evidence type="ECO:0000256" key="5">
    <source>
        <dbReference type="ARBA" id="ARBA00022475"/>
    </source>
</evidence>
<evidence type="ECO:0000256" key="3">
    <source>
        <dbReference type="ARBA" id="ARBA00014919"/>
    </source>
</evidence>
<dbReference type="EMBL" id="PGVA01000014">
    <property type="protein sequence ID" value="PLR84229.1"/>
    <property type="molecule type" value="Genomic_DNA"/>
</dbReference>
<comment type="caution">
    <text evidence="16">The sequence shown here is derived from an EMBL/GenBank/DDBJ whole genome shotgun (WGS) entry which is preliminary data.</text>
</comment>
<dbReference type="Gene3D" id="1.20.120.1380">
    <property type="entry name" value="Flagellar FlhF biosynthesis protein, N domain"/>
    <property type="match status" value="1"/>
</dbReference>
<reference evidence="16 18" key="1">
    <citation type="submission" date="2017-11" db="EMBL/GenBank/DDBJ databases">
        <title>Comparitive Functional Genomics of Dry Heat Resistant strains isolated from the Viking Spacecraft.</title>
        <authorList>
            <person name="Seuylemezian A."/>
            <person name="Cooper K."/>
            <person name="Vaishampayan P."/>
        </authorList>
    </citation>
    <scope>NUCLEOTIDE SEQUENCE [LARGE SCALE GENOMIC DNA]</scope>
    <source>
        <strain evidence="16 18">M4.6</strain>
    </source>
</reference>
<feature type="domain" description="SRP54-type proteins GTP-binding" evidence="15">
    <location>
        <begin position="199"/>
        <end position="390"/>
    </location>
</feature>
<evidence type="ECO:0000256" key="12">
    <source>
        <dbReference type="ARBA" id="ARBA00025337"/>
    </source>
</evidence>
<keyword evidence="16" id="KW-0282">Flagellum</keyword>
<evidence type="ECO:0000313" key="19">
    <source>
        <dbReference type="Proteomes" id="UP000235114"/>
    </source>
</evidence>
<dbReference type="GO" id="GO:0006614">
    <property type="term" value="P:SRP-dependent cotranslational protein targeting to membrane"/>
    <property type="evidence" value="ECO:0007669"/>
    <property type="project" value="UniProtKB-UniRule"/>
</dbReference>
<evidence type="ECO:0000256" key="13">
    <source>
        <dbReference type="NCBIfam" id="TIGR03499"/>
    </source>
</evidence>
<evidence type="ECO:0000256" key="1">
    <source>
        <dbReference type="ARBA" id="ARBA00004413"/>
    </source>
</evidence>
<dbReference type="EMBL" id="PGVD01000082">
    <property type="protein sequence ID" value="PLR89407.1"/>
    <property type="molecule type" value="Genomic_DNA"/>
</dbReference>
<protein>
    <recommendedName>
        <fullName evidence="3 13">Flagellar biosynthesis protein FlhF</fullName>
    </recommendedName>
</protein>
<keyword evidence="16" id="KW-0969">Cilium</keyword>
<dbReference type="GO" id="GO:0044781">
    <property type="term" value="P:bacterial-type flagellum organization"/>
    <property type="evidence" value="ECO:0007669"/>
    <property type="project" value="UniProtKB-UniRule"/>
</dbReference>
<comment type="function">
    <text evidence="12">Necessary for flagellar biosynthesis. May be involved in translocation of the flagellum.</text>
</comment>
<evidence type="ECO:0000256" key="8">
    <source>
        <dbReference type="ARBA" id="ARBA00022927"/>
    </source>
</evidence>
<dbReference type="InterPro" id="IPR020006">
    <property type="entry name" value="FlhF"/>
</dbReference>
<dbReference type="PANTHER" id="PTHR43134:SF3">
    <property type="entry name" value="FLAGELLAR BIOSYNTHESIS PROTEIN FLHF"/>
    <property type="match status" value="1"/>
</dbReference>
<dbReference type="Proteomes" id="UP000234951">
    <property type="component" value="Unassembled WGS sequence"/>
</dbReference>
<evidence type="ECO:0000313" key="18">
    <source>
        <dbReference type="Proteomes" id="UP000234951"/>
    </source>
</evidence>
<reference evidence="17 19" key="2">
    <citation type="submission" date="2017-12" db="EMBL/GenBank/DDBJ databases">
        <title>Comparative Functional Genomics of Dry Heat Resistant strains isolated from the Viking Spacecraft.</title>
        <authorList>
            <person name="Seuylemezian A."/>
            <person name="Cooper K."/>
            <person name="Vaishampayan P."/>
        </authorList>
    </citation>
    <scope>NUCLEOTIDE SEQUENCE [LARGE SCALE GENOMIC DNA]</scope>
    <source>
        <strain evidence="17 19">ATCC 29669</strain>
    </source>
</reference>
<evidence type="ECO:0000256" key="6">
    <source>
        <dbReference type="ARBA" id="ARBA00022741"/>
    </source>
</evidence>
<dbReference type="GO" id="GO:0005047">
    <property type="term" value="F:signal recognition particle binding"/>
    <property type="evidence" value="ECO:0007669"/>
    <property type="project" value="TreeGrafter"/>
</dbReference>
<dbReference type="FunFam" id="3.40.50.300:FF:000695">
    <property type="entry name" value="Flagellar biosynthesis regulator FlhF"/>
    <property type="match status" value="1"/>
</dbReference>
<dbReference type="OrthoDB" id="9778554at2"/>
<dbReference type="RefSeq" id="WP_101576637.1">
    <property type="nucleotide sequence ID" value="NZ_PGVA01000014.1"/>
</dbReference>
<keyword evidence="10" id="KW-0472">Membrane</keyword>
<keyword evidence="9" id="KW-0342">GTP-binding</keyword>
<keyword evidence="11" id="KW-1006">Bacterial flagellum protein export</keyword>